<evidence type="ECO:0000256" key="6">
    <source>
        <dbReference type="SAM" id="SignalP"/>
    </source>
</evidence>
<keyword evidence="8" id="KW-1185">Reference proteome</keyword>
<evidence type="ECO:0000313" key="8">
    <source>
        <dbReference type="Proteomes" id="UP000593758"/>
    </source>
</evidence>
<dbReference type="GO" id="GO:0051536">
    <property type="term" value="F:iron-sulfur cluster binding"/>
    <property type="evidence" value="ECO:0007669"/>
    <property type="project" value="UniProtKB-KW"/>
</dbReference>
<keyword evidence="7" id="KW-0489">Methyltransferase</keyword>
<keyword evidence="1" id="KW-0479">Metal-binding</keyword>
<dbReference type="Pfam" id="PF09243">
    <property type="entry name" value="Rsm22"/>
    <property type="match status" value="1"/>
</dbReference>
<evidence type="ECO:0000256" key="3">
    <source>
        <dbReference type="ARBA" id="ARBA00023004"/>
    </source>
</evidence>
<dbReference type="Proteomes" id="UP000593758">
    <property type="component" value="Chromosome"/>
</dbReference>
<name>A0A7M1SZB4_9MICO</name>
<feature type="signal peptide" evidence="6">
    <location>
        <begin position="1"/>
        <end position="20"/>
    </location>
</feature>
<dbReference type="GO" id="GO:0015935">
    <property type="term" value="C:small ribosomal subunit"/>
    <property type="evidence" value="ECO:0007669"/>
    <property type="project" value="TreeGrafter"/>
</dbReference>
<dbReference type="SUPFAM" id="SSF53335">
    <property type="entry name" value="S-adenosyl-L-methionine-dependent methyltransferases"/>
    <property type="match status" value="1"/>
</dbReference>
<feature type="chain" id="PRO_5039194591" evidence="6">
    <location>
        <begin position="21"/>
        <end position="309"/>
    </location>
</feature>
<dbReference type="InterPro" id="IPR015324">
    <property type="entry name" value="Ribosomal_Rsm22-like"/>
</dbReference>
<dbReference type="GO" id="GO:0003735">
    <property type="term" value="F:structural constituent of ribosome"/>
    <property type="evidence" value="ECO:0007669"/>
    <property type="project" value="TreeGrafter"/>
</dbReference>
<dbReference type="GO" id="GO:0008168">
    <property type="term" value="F:methyltransferase activity"/>
    <property type="evidence" value="ECO:0007669"/>
    <property type="project" value="UniProtKB-KW"/>
</dbReference>
<dbReference type="EMBL" id="CP063169">
    <property type="protein sequence ID" value="QOR72875.1"/>
    <property type="molecule type" value="Genomic_DNA"/>
</dbReference>
<evidence type="ECO:0000256" key="2">
    <source>
        <dbReference type="ARBA" id="ARBA00022946"/>
    </source>
</evidence>
<evidence type="ECO:0000256" key="4">
    <source>
        <dbReference type="ARBA" id="ARBA00023014"/>
    </source>
</evidence>
<keyword evidence="3" id="KW-0408">Iron</keyword>
<dbReference type="Gene3D" id="3.40.50.150">
    <property type="entry name" value="Vaccinia Virus protein VP39"/>
    <property type="match status" value="1"/>
</dbReference>
<keyword evidence="4" id="KW-0411">Iron-sulfur</keyword>
<dbReference type="InterPro" id="IPR052571">
    <property type="entry name" value="Mt_RNA_Methyltransferase"/>
</dbReference>
<sequence>MDSRLRAVAYVLARMPATFAAARAALAELAMAVPSLEPSRVLDLGAGTGAMTWAAIDTFDSLSAVTLADYATDALDLAVRMLAEAPVEVDRQDLRLDRTGSHADGPGAADPVAARPGEVGSGAEEAARKADGTAGLALAGYVLGELDAQGRDAVVDRLARSAGTVLVVEPGTPAGYARVLRARERLLEAGMRIAAPCPHELACPLGPGDWCHAAARLERTAAHRQAKGGSRGFEDEKFAYVAATRLPVQPAAARVLRHPQVRPGHVRLQLCESDGRAREVTVSKRDKAAFRAARKVAWGQGWDPAGEDA</sequence>
<dbReference type="PANTHER" id="PTHR13184">
    <property type="entry name" value="37S RIBOSOMAL PROTEIN S22"/>
    <property type="match status" value="1"/>
</dbReference>
<feature type="compositionally biased region" description="Low complexity" evidence="5">
    <location>
        <begin position="103"/>
        <end position="117"/>
    </location>
</feature>
<reference evidence="7 8" key="1">
    <citation type="submission" date="2020-10" db="EMBL/GenBank/DDBJ databases">
        <title>Haloactinobacterium sp. RN3S43, a bacterium isolated from saline soil.</title>
        <authorList>
            <person name="Sun J.-Q."/>
        </authorList>
    </citation>
    <scope>NUCLEOTIDE SEQUENCE [LARGE SCALE GENOMIC DNA]</scope>
    <source>
        <strain evidence="7 8">RN3S43</strain>
    </source>
</reference>
<proteinExistence type="predicted"/>
<accession>A0A7M1SZB4</accession>
<dbReference type="AlphaFoldDB" id="A0A7M1SZB4"/>
<evidence type="ECO:0000313" key="7">
    <source>
        <dbReference type="EMBL" id="QOR72875.1"/>
    </source>
</evidence>
<dbReference type="PANTHER" id="PTHR13184:SF5">
    <property type="entry name" value="METHYLTRANSFERASE-LIKE PROTEIN 17, MITOCHONDRIAL"/>
    <property type="match status" value="1"/>
</dbReference>
<evidence type="ECO:0000256" key="5">
    <source>
        <dbReference type="SAM" id="MobiDB-lite"/>
    </source>
</evidence>
<protein>
    <submittedName>
        <fullName evidence="7">rRNA methyltransferase</fullName>
    </submittedName>
</protein>
<gene>
    <name evidence="7" type="ORF">IM660_17900</name>
</gene>
<keyword evidence="7" id="KW-0808">Transferase</keyword>
<feature type="region of interest" description="Disordered" evidence="5">
    <location>
        <begin position="97"/>
        <end position="120"/>
    </location>
</feature>
<dbReference type="GO" id="GO:0006412">
    <property type="term" value="P:translation"/>
    <property type="evidence" value="ECO:0007669"/>
    <property type="project" value="InterPro"/>
</dbReference>
<dbReference type="GO" id="GO:0032259">
    <property type="term" value="P:methylation"/>
    <property type="evidence" value="ECO:0007669"/>
    <property type="project" value="UniProtKB-KW"/>
</dbReference>
<dbReference type="GO" id="GO:0046872">
    <property type="term" value="F:metal ion binding"/>
    <property type="evidence" value="ECO:0007669"/>
    <property type="project" value="UniProtKB-KW"/>
</dbReference>
<dbReference type="KEGG" id="halt:IM660_17900"/>
<dbReference type="InterPro" id="IPR029063">
    <property type="entry name" value="SAM-dependent_MTases_sf"/>
</dbReference>
<keyword evidence="6" id="KW-0732">Signal</keyword>
<keyword evidence="2" id="KW-0809">Transit peptide</keyword>
<evidence type="ECO:0000256" key="1">
    <source>
        <dbReference type="ARBA" id="ARBA00022723"/>
    </source>
</evidence>
<organism evidence="7 8">
    <name type="scientific">Ruania alkalisoli</name>
    <dbReference type="NCBI Taxonomy" id="2779775"/>
    <lineage>
        <taxon>Bacteria</taxon>
        <taxon>Bacillati</taxon>
        <taxon>Actinomycetota</taxon>
        <taxon>Actinomycetes</taxon>
        <taxon>Micrococcales</taxon>
        <taxon>Ruaniaceae</taxon>
        <taxon>Ruania</taxon>
    </lineage>
</organism>